<dbReference type="KEGG" id="cfon:HZU75_12310"/>
<evidence type="ECO:0000313" key="4">
    <source>
        <dbReference type="Proteomes" id="UP000510822"/>
    </source>
</evidence>
<evidence type="ECO:0000313" key="3">
    <source>
        <dbReference type="EMBL" id="QLI82244.1"/>
    </source>
</evidence>
<dbReference type="NCBIfam" id="NF038126">
    <property type="entry name" value="PEP_CTERM_FxDxF"/>
    <property type="match status" value="1"/>
</dbReference>
<feature type="signal peptide" evidence="1">
    <location>
        <begin position="1"/>
        <end position="22"/>
    </location>
</feature>
<feature type="domain" description="Ice-binding protein C-terminal" evidence="2">
    <location>
        <begin position="145"/>
        <end position="168"/>
    </location>
</feature>
<accession>A0A7D5ZFP7</accession>
<dbReference type="EMBL" id="CP058952">
    <property type="protein sequence ID" value="QLI82244.1"/>
    <property type="molecule type" value="Genomic_DNA"/>
</dbReference>
<dbReference type="Proteomes" id="UP000510822">
    <property type="component" value="Chromosome"/>
</dbReference>
<organism evidence="3 4">
    <name type="scientific">Chitinibacter fontanus</name>
    <dbReference type="NCBI Taxonomy" id="1737446"/>
    <lineage>
        <taxon>Bacteria</taxon>
        <taxon>Pseudomonadati</taxon>
        <taxon>Pseudomonadota</taxon>
        <taxon>Betaproteobacteria</taxon>
        <taxon>Neisseriales</taxon>
        <taxon>Chitinibacteraceae</taxon>
        <taxon>Chitinibacter</taxon>
    </lineage>
</organism>
<gene>
    <name evidence="3" type="ORF">HZU75_12310</name>
</gene>
<reference evidence="3 4" key="1">
    <citation type="journal article" date="2016" name="Int. J. Syst. Evol. Microbiol.">
        <title>Chitinibacter fontanus sp. nov., isolated from a spring.</title>
        <authorList>
            <person name="Sheu S.Y."/>
            <person name="Li Y.S."/>
            <person name="Young C.C."/>
            <person name="Chen W.M."/>
        </authorList>
    </citation>
    <scope>NUCLEOTIDE SEQUENCE [LARGE SCALE GENOMIC DNA]</scope>
    <source>
        <strain evidence="3 4">STM-7</strain>
    </source>
</reference>
<protein>
    <submittedName>
        <fullName evidence="3">FxDxF family PEP-CTERM protein</fullName>
    </submittedName>
</protein>
<sequence length="171" mass="17486">MKLVQTLIASVVLSVAAVSAQAQVYSWGQHGPLESKSALVNGSFTDYFNFSLSATSNISGLLTSVTIPTFVSLESAAVTLYKGAVDNNGNVQAGSTSVGSFALGDLKAKSFSSLGSGSYFYKVSGVTNGSLGGSYTLSSSANVAPVPEPETYALMGLGLVGLLAARRRKAK</sequence>
<evidence type="ECO:0000256" key="1">
    <source>
        <dbReference type="SAM" id="SignalP"/>
    </source>
</evidence>
<dbReference type="AlphaFoldDB" id="A0A7D5ZFP7"/>
<keyword evidence="1" id="KW-0732">Signal</keyword>
<proteinExistence type="predicted"/>
<keyword evidence="4" id="KW-1185">Reference proteome</keyword>
<evidence type="ECO:0000259" key="2">
    <source>
        <dbReference type="Pfam" id="PF07589"/>
    </source>
</evidence>
<dbReference type="InterPro" id="IPR013424">
    <property type="entry name" value="Ice-binding_C"/>
</dbReference>
<dbReference type="Pfam" id="PF07589">
    <property type="entry name" value="PEP-CTERM"/>
    <property type="match status" value="1"/>
</dbReference>
<feature type="chain" id="PRO_5028946185" evidence="1">
    <location>
        <begin position="23"/>
        <end position="171"/>
    </location>
</feature>
<name>A0A7D5ZFP7_9NEIS</name>
<dbReference type="NCBIfam" id="TIGR02595">
    <property type="entry name" value="PEP_CTERM"/>
    <property type="match status" value="1"/>
</dbReference>
<dbReference type="Gene3D" id="2.60.120.380">
    <property type="match status" value="1"/>
</dbReference>